<feature type="domain" description="GCVT N-terminal" evidence="8">
    <location>
        <begin position="11"/>
        <end position="258"/>
    </location>
</feature>
<dbReference type="GO" id="GO:0008483">
    <property type="term" value="F:transaminase activity"/>
    <property type="evidence" value="ECO:0007669"/>
    <property type="project" value="UniProtKB-KW"/>
</dbReference>
<dbReference type="PANTHER" id="PTHR43757:SF2">
    <property type="entry name" value="AMINOMETHYLTRANSFERASE, MITOCHONDRIAL"/>
    <property type="match status" value="1"/>
</dbReference>
<dbReference type="InterPro" id="IPR029043">
    <property type="entry name" value="GcvT/YgfZ_C"/>
</dbReference>
<dbReference type="GO" id="GO:0004047">
    <property type="term" value="F:aminomethyltransferase activity"/>
    <property type="evidence" value="ECO:0007669"/>
    <property type="project" value="UniProtKB-EC"/>
</dbReference>
<evidence type="ECO:0000256" key="2">
    <source>
        <dbReference type="ARBA" id="ARBA00012616"/>
    </source>
</evidence>
<dbReference type="InterPro" id="IPR006222">
    <property type="entry name" value="GCVT_N"/>
</dbReference>
<gene>
    <name evidence="10" type="primary">gcvT</name>
    <name evidence="10" type="ORF">NOR51B_2516</name>
</gene>
<evidence type="ECO:0000256" key="7">
    <source>
        <dbReference type="PIRSR" id="PIRSR006487-1"/>
    </source>
</evidence>
<name>B8KUW8_9GAMM</name>
<dbReference type="EC" id="2.1.2.10" evidence="2"/>
<dbReference type="Pfam" id="PF08669">
    <property type="entry name" value="GCV_T_C"/>
    <property type="match status" value="1"/>
</dbReference>
<dbReference type="Gene3D" id="3.30.70.1400">
    <property type="entry name" value="Aminomethyltransferase beta-barrel domains"/>
    <property type="match status" value="1"/>
</dbReference>
<dbReference type="NCBIfam" id="NF001567">
    <property type="entry name" value="PRK00389.1"/>
    <property type="match status" value="1"/>
</dbReference>
<keyword evidence="11" id="KW-1185">Reference proteome</keyword>
<dbReference type="InterPro" id="IPR013977">
    <property type="entry name" value="GcvT_C"/>
</dbReference>
<dbReference type="PANTHER" id="PTHR43757">
    <property type="entry name" value="AMINOMETHYLTRANSFERASE"/>
    <property type="match status" value="1"/>
</dbReference>
<evidence type="ECO:0000256" key="6">
    <source>
        <dbReference type="ARBA" id="ARBA00047665"/>
    </source>
</evidence>
<dbReference type="SUPFAM" id="SSF101790">
    <property type="entry name" value="Aminomethyltransferase beta-barrel domain"/>
    <property type="match status" value="1"/>
</dbReference>
<reference evidence="11" key="1">
    <citation type="journal article" date="2013" name="BMC Microbiol.">
        <title>Taxonomy and evolution of bacteriochlorophyll a-containing members of the OM60/NOR5 clade of marine gammaproteobacteria: description of Luminiphilus syltensis gen. nov., sp. nov., reclassification of Haliea rubra as Pseudohaliea rubra gen. nov., comb. nov., and emendation of Chromatocurvus halotolerans.</title>
        <authorList>
            <person name="Spring S."/>
            <person name="Riedel T."/>
            <person name="Sproer C."/>
            <person name="Yan S."/>
            <person name="Harder J."/>
            <person name="Fuchs B.M."/>
        </authorList>
    </citation>
    <scope>NUCLEOTIDE SEQUENCE [LARGE SCALE GENOMIC DNA]</scope>
    <source>
        <strain evidence="11">NOR51-B</strain>
    </source>
</reference>
<dbReference type="eggNOG" id="COG0404">
    <property type="taxonomic scope" value="Bacteria"/>
</dbReference>
<dbReference type="NCBIfam" id="NF010093">
    <property type="entry name" value="PRK13579.1"/>
    <property type="match status" value="1"/>
</dbReference>
<evidence type="ECO:0000259" key="8">
    <source>
        <dbReference type="Pfam" id="PF01571"/>
    </source>
</evidence>
<dbReference type="Gene3D" id="2.40.30.110">
    <property type="entry name" value="Aminomethyltransferase beta-barrel domains"/>
    <property type="match status" value="1"/>
</dbReference>
<feature type="domain" description="Aminomethyltransferase C-terminal" evidence="9">
    <location>
        <begin position="287"/>
        <end position="364"/>
    </location>
</feature>
<protein>
    <recommendedName>
        <fullName evidence="2">aminomethyltransferase</fullName>
        <ecNumber evidence="2">2.1.2.10</ecNumber>
    </recommendedName>
    <alternativeName>
        <fullName evidence="5">Glycine cleavage system T protein</fullName>
    </alternativeName>
</protein>
<dbReference type="InterPro" id="IPR028896">
    <property type="entry name" value="GcvT/YgfZ/DmdA"/>
</dbReference>
<dbReference type="RefSeq" id="WP_009021307.1">
    <property type="nucleotide sequence ID" value="NZ_DS999411.1"/>
</dbReference>
<evidence type="ECO:0000256" key="4">
    <source>
        <dbReference type="ARBA" id="ARBA00022679"/>
    </source>
</evidence>
<evidence type="ECO:0000313" key="10">
    <source>
        <dbReference type="EMBL" id="EED36564.1"/>
    </source>
</evidence>
<dbReference type="Pfam" id="PF01571">
    <property type="entry name" value="GCV_T"/>
    <property type="match status" value="1"/>
</dbReference>
<organism evidence="10 11">
    <name type="scientific">Luminiphilus syltensis NOR5-1B</name>
    <dbReference type="NCBI Taxonomy" id="565045"/>
    <lineage>
        <taxon>Bacteria</taxon>
        <taxon>Pseudomonadati</taxon>
        <taxon>Pseudomonadota</taxon>
        <taxon>Gammaproteobacteria</taxon>
        <taxon>Cellvibrionales</taxon>
        <taxon>Halieaceae</taxon>
        <taxon>Luminiphilus</taxon>
    </lineage>
</organism>
<comment type="catalytic activity">
    <reaction evidence="6">
        <text>N(6)-[(R)-S(8)-aminomethyldihydrolipoyl]-L-lysyl-[protein] + (6S)-5,6,7,8-tetrahydrofolate = N(6)-[(R)-dihydrolipoyl]-L-lysyl-[protein] + (6R)-5,10-methylene-5,6,7,8-tetrahydrofolate + NH4(+)</text>
        <dbReference type="Rhea" id="RHEA:16945"/>
        <dbReference type="Rhea" id="RHEA-COMP:10475"/>
        <dbReference type="Rhea" id="RHEA-COMP:10492"/>
        <dbReference type="ChEBI" id="CHEBI:15636"/>
        <dbReference type="ChEBI" id="CHEBI:28938"/>
        <dbReference type="ChEBI" id="CHEBI:57453"/>
        <dbReference type="ChEBI" id="CHEBI:83100"/>
        <dbReference type="ChEBI" id="CHEBI:83143"/>
        <dbReference type="EC" id="2.1.2.10"/>
    </reaction>
</comment>
<feature type="binding site" evidence="7">
    <location>
        <position position="196"/>
    </location>
    <ligand>
        <name>substrate</name>
    </ligand>
</feature>
<evidence type="ECO:0000256" key="5">
    <source>
        <dbReference type="ARBA" id="ARBA00031395"/>
    </source>
</evidence>
<dbReference type="Gene3D" id="3.30.1360.120">
    <property type="entry name" value="Probable tRNA modification gtpase trme, domain 1"/>
    <property type="match status" value="1"/>
</dbReference>
<keyword evidence="4 10" id="KW-0808">Transferase</keyword>
<evidence type="ECO:0000256" key="1">
    <source>
        <dbReference type="ARBA" id="ARBA00008609"/>
    </source>
</evidence>
<dbReference type="STRING" id="565045.NOR51B_2516"/>
<dbReference type="Gene3D" id="4.10.1250.10">
    <property type="entry name" value="Aminomethyltransferase fragment"/>
    <property type="match status" value="1"/>
</dbReference>
<sequence length="371" mass="39585">MPMTLLQTPLTPLHRELGAKLVPFAGYEMPVQFSDGILKEHRHTREAAGLFDVSHMGQVVIRGDVATAELEALVPADLAALPDHHAVYSLLLNQEGGVLDDLIITRWADDSFFLVVNADCKVADVDHLRAHLPGCSLEVLENRALLAVQGPRAREVLSALCPDAAELVFMTGVEAAIDGVPVYVSCCGYTGEDGFELSIPAAEAERLATLLLDQPGVAPIGLGARDSLRLEAGLCLYGHELSASITPIQAGLKWAIAKARRVDGARPGGYPGAQIINRQWREGIGERRVGLRVKGKRPVRDGQLVCDQSGQAIGRISSSAFGASVGAPIAMAFVAVDHATAGTLVQVDVRGKIVMAEVVPMPFVPPRYYRG</sequence>
<dbReference type="InterPro" id="IPR027266">
    <property type="entry name" value="TrmE/GcvT-like"/>
</dbReference>
<dbReference type="EMBL" id="DS999411">
    <property type="protein sequence ID" value="EED36564.1"/>
    <property type="molecule type" value="Genomic_DNA"/>
</dbReference>
<dbReference type="InterPro" id="IPR006223">
    <property type="entry name" value="GcvT"/>
</dbReference>
<comment type="similarity">
    <text evidence="1">Belongs to the GcvT family.</text>
</comment>
<dbReference type="HOGENOM" id="CLU_007884_10_0_6"/>
<keyword evidence="3" id="KW-0032">Aminotransferase</keyword>
<dbReference type="PIRSF" id="PIRSF006487">
    <property type="entry name" value="GcvT"/>
    <property type="match status" value="1"/>
</dbReference>
<dbReference type="SUPFAM" id="SSF103025">
    <property type="entry name" value="Folate-binding domain"/>
    <property type="match status" value="1"/>
</dbReference>
<proteinExistence type="inferred from homology"/>
<accession>B8KUW8</accession>
<dbReference type="AlphaFoldDB" id="B8KUW8"/>
<evidence type="ECO:0000256" key="3">
    <source>
        <dbReference type="ARBA" id="ARBA00022576"/>
    </source>
</evidence>
<evidence type="ECO:0000259" key="9">
    <source>
        <dbReference type="Pfam" id="PF08669"/>
    </source>
</evidence>
<dbReference type="FunFam" id="3.30.70.1400:FF:000001">
    <property type="entry name" value="Aminomethyltransferase"/>
    <property type="match status" value="1"/>
</dbReference>
<dbReference type="GO" id="GO:0006546">
    <property type="term" value="P:glycine catabolic process"/>
    <property type="evidence" value="ECO:0007669"/>
    <property type="project" value="InterPro"/>
</dbReference>
<dbReference type="GO" id="GO:0005960">
    <property type="term" value="C:glycine cleavage complex"/>
    <property type="evidence" value="ECO:0007669"/>
    <property type="project" value="InterPro"/>
</dbReference>
<dbReference type="Proteomes" id="UP000004699">
    <property type="component" value="Unassembled WGS sequence"/>
</dbReference>
<evidence type="ECO:0000313" key="11">
    <source>
        <dbReference type="Proteomes" id="UP000004699"/>
    </source>
</evidence>
<dbReference type="NCBIfam" id="TIGR00528">
    <property type="entry name" value="gcvT"/>
    <property type="match status" value="1"/>
</dbReference>